<dbReference type="SUPFAM" id="SSF88946">
    <property type="entry name" value="Sigma2 domain of RNA polymerase sigma factors"/>
    <property type="match status" value="1"/>
</dbReference>
<comment type="similarity">
    <text evidence="1">Belongs to the sigma-70 factor family. ECF subfamily.</text>
</comment>
<evidence type="ECO:0000256" key="1">
    <source>
        <dbReference type="ARBA" id="ARBA00010641"/>
    </source>
</evidence>
<keyword evidence="5" id="KW-0804">Transcription</keyword>
<dbReference type="OMA" id="SIQDECI"/>
<evidence type="ECO:0000256" key="2">
    <source>
        <dbReference type="ARBA" id="ARBA00023015"/>
    </source>
</evidence>
<dbReference type="InterPro" id="IPR014284">
    <property type="entry name" value="RNA_pol_sigma-70_dom"/>
</dbReference>
<dbReference type="RefSeq" id="WP_012059741.1">
    <property type="nucleotide sequence ID" value="NZ_CP073279.1"/>
</dbReference>
<dbReference type="InterPro" id="IPR039425">
    <property type="entry name" value="RNA_pol_sigma-70-like"/>
</dbReference>
<dbReference type="InterPro" id="IPR013325">
    <property type="entry name" value="RNA_pol_sigma_r2"/>
</dbReference>
<evidence type="ECO:0000256" key="5">
    <source>
        <dbReference type="ARBA" id="ARBA00023163"/>
    </source>
</evidence>
<dbReference type="EMBL" id="JADOEF010000001">
    <property type="protein sequence ID" value="MBF7809671.1"/>
    <property type="molecule type" value="Genomic_DNA"/>
</dbReference>
<evidence type="ECO:0000259" key="6">
    <source>
        <dbReference type="Pfam" id="PF04542"/>
    </source>
</evidence>
<keyword evidence="2" id="KW-0805">Transcription regulation</keyword>
<comment type="caution">
    <text evidence="7">The sequence shown here is derived from an EMBL/GenBank/DDBJ whole genome shotgun (WGS) entry which is preliminary data.</text>
</comment>
<dbReference type="GO" id="GO:0003677">
    <property type="term" value="F:DNA binding"/>
    <property type="evidence" value="ECO:0007669"/>
    <property type="project" value="UniProtKB-KW"/>
</dbReference>
<dbReference type="Gene3D" id="1.10.1740.10">
    <property type="match status" value="1"/>
</dbReference>
<feature type="domain" description="RNA polymerase sigma-70 region 2" evidence="6">
    <location>
        <begin position="23"/>
        <end position="94"/>
    </location>
</feature>
<dbReference type="PANTHER" id="PTHR43133:SF8">
    <property type="entry name" value="RNA POLYMERASE SIGMA FACTOR HI_1459-RELATED"/>
    <property type="match status" value="1"/>
</dbReference>
<dbReference type="AlphaFoldDB" id="A0AAE2RSR9"/>
<dbReference type="NCBIfam" id="TIGR02937">
    <property type="entry name" value="sigma70-ECF"/>
    <property type="match status" value="1"/>
</dbReference>
<evidence type="ECO:0000256" key="4">
    <source>
        <dbReference type="ARBA" id="ARBA00023125"/>
    </source>
</evidence>
<keyword evidence="3" id="KW-0731">Sigma factor</keyword>
<name>A0AAE2RSR9_CLOBE</name>
<organism evidence="7 8">
    <name type="scientific">Clostridium beijerinckii</name>
    <name type="common">Clostridium MP</name>
    <dbReference type="NCBI Taxonomy" id="1520"/>
    <lineage>
        <taxon>Bacteria</taxon>
        <taxon>Bacillati</taxon>
        <taxon>Bacillota</taxon>
        <taxon>Clostridia</taxon>
        <taxon>Eubacteriales</taxon>
        <taxon>Clostridiaceae</taxon>
        <taxon>Clostridium</taxon>
    </lineage>
</organism>
<dbReference type="SUPFAM" id="SSF88659">
    <property type="entry name" value="Sigma3 and sigma4 domains of RNA polymerase sigma factors"/>
    <property type="match status" value="1"/>
</dbReference>
<dbReference type="GO" id="GO:0016987">
    <property type="term" value="F:sigma factor activity"/>
    <property type="evidence" value="ECO:0007669"/>
    <property type="project" value="UniProtKB-KW"/>
</dbReference>
<dbReference type="Gene3D" id="1.10.10.10">
    <property type="entry name" value="Winged helix-like DNA-binding domain superfamily/Winged helix DNA-binding domain"/>
    <property type="match status" value="1"/>
</dbReference>
<dbReference type="InterPro" id="IPR036388">
    <property type="entry name" value="WH-like_DNA-bd_sf"/>
</dbReference>
<evidence type="ECO:0000313" key="8">
    <source>
        <dbReference type="Proteomes" id="UP000631418"/>
    </source>
</evidence>
<dbReference type="InterPro" id="IPR007627">
    <property type="entry name" value="RNA_pol_sigma70_r2"/>
</dbReference>
<proteinExistence type="inferred from homology"/>
<dbReference type="GO" id="GO:0006352">
    <property type="term" value="P:DNA-templated transcription initiation"/>
    <property type="evidence" value="ECO:0007669"/>
    <property type="project" value="InterPro"/>
</dbReference>
<dbReference type="Proteomes" id="UP000631418">
    <property type="component" value="Unassembled WGS sequence"/>
</dbReference>
<evidence type="ECO:0000256" key="3">
    <source>
        <dbReference type="ARBA" id="ARBA00023082"/>
    </source>
</evidence>
<accession>A0AAE2RSR9</accession>
<sequence>MKINEDNYVKELKNKNQKALGFIYSKYSGLVYKVVYDILNGTATKEDIEECVSDIFIEVWNNAVKYNENITSFKNWIVAVSKYKAIDYFRKLRRKCETVELEEDVIISSENIESKIIQNNNVKTVYEIISNMSDVDKKIFIKRYFLDESIINISSHLKLPRSVIDNRLSRGRRIIKNKWNEIMGR</sequence>
<protein>
    <submittedName>
        <fullName evidence="7">Sigma-70 family RNA polymerase sigma factor</fullName>
    </submittedName>
</protein>
<keyword evidence="4" id="KW-0238">DNA-binding</keyword>
<gene>
    <name evidence="7" type="ORF">IS491_13515</name>
</gene>
<dbReference type="PANTHER" id="PTHR43133">
    <property type="entry name" value="RNA POLYMERASE ECF-TYPE SIGMA FACTO"/>
    <property type="match status" value="1"/>
</dbReference>
<dbReference type="InterPro" id="IPR013324">
    <property type="entry name" value="RNA_pol_sigma_r3/r4-like"/>
</dbReference>
<dbReference type="Pfam" id="PF04542">
    <property type="entry name" value="Sigma70_r2"/>
    <property type="match status" value="1"/>
</dbReference>
<evidence type="ECO:0000313" key="7">
    <source>
        <dbReference type="EMBL" id="MBF7809671.1"/>
    </source>
</evidence>
<reference evidence="7" key="1">
    <citation type="submission" date="2020-11" db="EMBL/GenBank/DDBJ databases">
        <authorList>
            <person name="Thieme N."/>
            <person name="Liebl W."/>
            <person name="Zverlov V."/>
        </authorList>
    </citation>
    <scope>NUCLEOTIDE SEQUENCE</scope>
    <source>
        <strain evidence="7">NT08</strain>
    </source>
</reference>